<keyword evidence="4" id="KW-1185">Reference proteome</keyword>
<dbReference type="AlphaFoldDB" id="A0A0D0ECK7"/>
<protein>
    <submittedName>
        <fullName evidence="3">Uncharacterized protein</fullName>
    </submittedName>
</protein>
<organism evidence="3 4">
    <name type="scientific">Paxillus rubicundulus Ve08.2h10</name>
    <dbReference type="NCBI Taxonomy" id="930991"/>
    <lineage>
        <taxon>Eukaryota</taxon>
        <taxon>Fungi</taxon>
        <taxon>Dikarya</taxon>
        <taxon>Basidiomycota</taxon>
        <taxon>Agaricomycotina</taxon>
        <taxon>Agaricomycetes</taxon>
        <taxon>Agaricomycetidae</taxon>
        <taxon>Boletales</taxon>
        <taxon>Paxilineae</taxon>
        <taxon>Paxillaceae</taxon>
        <taxon>Paxillus</taxon>
    </lineage>
</organism>
<dbReference type="InParanoid" id="A0A0D0ECK7"/>
<dbReference type="HOGENOM" id="CLU_174226_0_0_1"/>
<gene>
    <name evidence="3" type="ORF">PAXRUDRAFT_822616</name>
</gene>
<feature type="transmembrane region" description="Helical" evidence="2">
    <location>
        <begin position="56"/>
        <end position="73"/>
    </location>
</feature>
<name>A0A0D0ECK7_9AGAM</name>
<dbReference type="OrthoDB" id="284718at2759"/>
<dbReference type="STRING" id="930991.A0A0D0ECK7"/>
<feature type="region of interest" description="Disordered" evidence="1">
    <location>
        <begin position="1"/>
        <end position="25"/>
    </location>
</feature>
<proteinExistence type="predicted"/>
<dbReference type="EMBL" id="KN824856">
    <property type="protein sequence ID" value="KIK99540.1"/>
    <property type="molecule type" value="Genomic_DNA"/>
</dbReference>
<reference evidence="4" key="2">
    <citation type="submission" date="2015-01" db="EMBL/GenBank/DDBJ databases">
        <title>Evolutionary Origins and Diversification of the Mycorrhizal Mutualists.</title>
        <authorList>
            <consortium name="DOE Joint Genome Institute"/>
            <consortium name="Mycorrhizal Genomics Consortium"/>
            <person name="Kohler A."/>
            <person name="Kuo A."/>
            <person name="Nagy L.G."/>
            <person name="Floudas D."/>
            <person name="Copeland A."/>
            <person name="Barry K.W."/>
            <person name="Cichocki N."/>
            <person name="Veneault-Fourrey C."/>
            <person name="LaButti K."/>
            <person name="Lindquist E.A."/>
            <person name="Lipzen A."/>
            <person name="Lundell T."/>
            <person name="Morin E."/>
            <person name="Murat C."/>
            <person name="Riley R."/>
            <person name="Ohm R."/>
            <person name="Sun H."/>
            <person name="Tunlid A."/>
            <person name="Henrissat B."/>
            <person name="Grigoriev I.V."/>
            <person name="Hibbett D.S."/>
            <person name="Martin F."/>
        </authorList>
    </citation>
    <scope>NUCLEOTIDE SEQUENCE [LARGE SCALE GENOMIC DNA]</scope>
    <source>
        <strain evidence="4">Ve08.2h10</strain>
    </source>
</reference>
<accession>A0A0D0ECK7</accession>
<keyword evidence="2" id="KW-1133">Transmembrane helix</keyword>
<sequence>MTPLSNSSSTSVINPRDSSRETRLTLPKSWQAESVDATGSLGMFFAGLVMVSRNRYLAWPVVILAINGVLNQHPLRAKESGGTPWATLAMALFALVISHASLFTFADPTTGAIRFS</sequence>
<evidence type="ECO:0000256" key="2">
    <source>
        <dbReference type="SAM" id="Phobius"/>
    </source>
</evidence>
<keyword evidence="2" id="KW-0812">Transmembrane</keyword>
<evidence type="ECO:0000256" key="1">
    <source>
        <dbReference type="SAM" id="MobiDB-lite"/>
    </source>
</evidence>
<evidence type="ECO:0000313" key="4">
    <source>
        <dbReference type="Proteomes" id="UP000054538"/>
    </source>
</evidence>
<evidence type="ECO:0000313" key="3">
    <source>
        <dbReference type="EMBL" id="KIK99540.1"/>
    </source>
</evidence>
<reference evidence="3 4" key="1">
    <citation type="submission" date="2014-04" db="EMBL/GenBank/DDBJ databases">
        <authorList>
            <consortium name="DOE Joint Genome Institute"/>
            <person name="Kuo A."/>
            <person name="Kohler A."/>
            <person name="Jargeat P."/>
            <person name="Nagy L.G."/>
            <person name="Floudas D."/>
            <person name="Copeland A."/>
            <person name="Barry K.W."/>
            <person name="Cichocki N."/>
            <person name="Veneault-Fourrey C."/>
            <person name="LaButti K."/>
            <person name="Lindquist E.A."/>
            <person name="Lipzen A."/>
            <person name="Lundell T."/>
            <person name="Morin E."/>
            <person name="Murat C."/>
            <person name="Sun H."/>
            <person name="Tunlid A."/>
            <person name="Henrissat B."/>
            <person name="Grigoriev I.V."/>
            <person name="Hibbett D.S."/>
            <person name="Martin F."/>
            <person name="Nordberg H.P."/>
            <person name="Cantor M.N."/>
            <person name="Hua S.X."/>
        </authorList>
    </citation>
    <scope>NUCLEOTIDE SEQUENCE [LARGE SCALE GENOMIC DNA]</scope>
    <source>
        <strain evidence="3 4">Ve08.2h10</strain>
    </source>
</reference>
<feature type="transmembrane region" description="Helical" evidence="2">
    <location>
        <begin position="85"/>
        <end position="106"/>
    </location>
</feature>
<dbReference type="Proteomes" id="UP000054538">
    <property type="component" value="Unassembled WGS sequence"/>
</dbReference>
<keyword evidence="2" id="KW-0472">Membrane</keyword>
<feature type="compositionally biased region" description="Polar residues" evidence="1">
    <location>
        <begin position="1"/>
        <end position="13"/>
    </location>
</feature>